<dbReference type="RefSeq" id="WP_073259862.1">
    <property type="nucleotide sequence ID" value="NZ_FRCS01000007.1"/>
</dbReference>
<reference evidence="3 4" key="1">
    <citation type="submission" date="2016-11" db="EMBL/GenBank/DDBJ databases">
        <authorList>
            <person name="Jaros S."/>
            <person name="Januszkiewicz K."/>
            <person name="Wedrychowicz H."/>
        </authorList>
    </citation>
    <scope>NUCLEOTIDE SEQUENCE [LARGE SCALE GENOMIC DNA]</scope>
    <source>
        <strain evidence="3 4">DSM 46144</strain>
    </source>
</reference>
<keyword evidence="2" id="KW-0812">Transmembrane</keyword>
<feature type="transmembrane region" description="Helical" evidence="2">
    <location>
        <begin position="129"/>
        <end position="153"/>
    </location>
</feature>
<evidence type="ECO:0000313" key="3">
    <source>
        <dbReference type="EMBL" id="SHN74240.1"/>
    </source>
</evidence>
<dbReference type="AlphaFoldDB" id="A0A1M7TU63"/>
<dbReference type="STRING" id="134849.SAMN05443668_10742"/>
<name>A0A1M7TU63_9ACTN</name>
<keyword evidence="4" id="KW-1185">Reference proteome</keyword>
<feature type="transmembrane region" description="Helical" evidence="2">
    <location>
        <begin position="88"/>
        <end position="109"/>
    </location>
</feature>
<accession>A0A1M7TU63</accession>
<sequence>MVDHRLRAWAALTFAVGEILLRASWLAGSRWGYTACDRTDLPADPSGGCGADRVTAVPFGVGWGALLACALLAGCAVLALWRPGRVAAAAAWAGAAGLVLASFPLHLLFELPAAIGGRPEDWRDLFGRLALLGGGVLFGELAAALTPVAPGGTPTLRPVPRWARITAYTAAVLPWIGWAVPHALWLLGVPFGISSAMVDDIDAELSSTAGIAITAIPPLAGLLVLGLAQRWGQIVPEWVPHLGGRAVPRLLALVPAGTVAAALVAYGLLSTAALIAALADGSSSGADVLSGWAATGTLVVFVAWGGTLGATAVGYHVATRTPRPAAATPAVIPEVGRGRLSSSRPDAPPEVPATVPPSPGAT</sequence>
<gene>
    <name evidence="3" type="ORF">SAMN05443668_10742</name>
</gene>
<feature type="transmembrane region" description="Helical" evidence="2">
    <location>
        <begin position="250"/>
        <end position="279"/>
    </location>
</feature>
<protein>
    <submittedName>
        <fullName evidence="3">Uncharacterized protein</fullName>
    </submittedName>
</protein>
<organism evidence="3 4">
    <name type="scientific">Cryptosporangium aurantiacum</name>
    <dbReference type="NCBI Taxonomy" id="134849"/>
    <lineage>
        <taxon>Bacteria</taxon>
        <taxon>Bacillati</taxon>
        <taxon>Actinomycetota</taxon>
        <taxon>Actinomycetes</taxon>
        <taxon>Cryptosporangiales</taxon>
        <taxon>Cryptosporangiaceae</taxon>
        <taxon>Cryptosporangium</taxon>
    </lineage>
</organism>
<feature type="compositionally biased region" description="Pro residues" evidence="1">
    <location>
        <begin position="346"/>
        <end position="362"/>
    </location>
</feature>
<dbReference type="EMBL" id="FRCS01000007">
    <property type="protein sequence ID" value="SHN74240.1"/>
    <property type="molecule type" value="Genomic_DNA"/>
</dbReference>
<feature type="transmembrane region" description="Helical" evidence="2">
    <location>
        <begin position="291"/>
        <end position="315"/>
    </location>
</feature>
<feature type="transmembrane region" description="Helical" evidence="2">
    <location>
        <begin position="61"/>
        <end position="81"/>
    </location>
</feature>
<evidence type="ECO:0000256" key="2">
    <source>
        <dbReference type="SAM" id="Phobius"/>
    </source>
</evidence>
<evidence type="ECO:0000313" key="4">
    <source>
        <dbReference type="Proteomes" id="UP000184440"/>
    </source>
</evidence>
<keyword evidence="2" id="KW-1133">Transmembrane helix</keyword>
<dbReference type="Proteomes" id="UP000184440">
    <property type="component" value="Unassembled WGS sequence"/>
</dbReference>
<feature type="region of interest" description="Disordered" evidence="1">
    <location>
        <begin position="328"/>
        <end position="362"/>
    </location>
</feature>
<keyword evidence="2" id="KW-0472">Membrane</keyword>
<proteinExistence type="predicted"/>
<evidence type="ECO:0000256" key="1">
    <source>
        <dbReference type="SAM" id="MobiDB-lite"/>
    </source>
</evidence>
<feature type="transmembrane region" description="Helical" evidence="2">
    <location>
        <begin position="207"/>
        <end position="229"/>
    </location>
</feature>
<feature type="transmembrane region" description="Helical" evidence="2">
    <location>
        <begin position="165"/>
        <end position="187"/>
    </location>
</feature>